<keyword evidence="4" id="KW-1185">Reference proteome</keyword>
<dbReference type="InterPro" id="IPR020904">
    <property type="entry name" value="Sc_DH/Rdtase_CS"/>
</dbReference>
<dbReference type="PRINTS" id="PR00081">
    <property type="entry name" value="GDHRDH"/>
</dbReference>
<comment type="similarity">
    <text evidence="2">Belongs to the polyketide transferase af380 family.</text>
</comment>
<dbReference type="PANTHER" id="PTHR47751:SF1">
    <property type="entry name" value="SUPERFAMILY HYDROLASE, PUTATIVE (AFU_ORTHOLOGUE AFUA_2G16580)-RELATED"/>
    <property type="match status" value="1"/>
</dbReference>
<dbReference type="Gene3D" id="1.10.10.800">
    <property type="match status" value="1"/>
</dbReference>
<reference evidence="3 4" key="1">
    <citation type="submission" date="2015-08" db="EMBL/GenBank/DDBJ databases">
        <title>Genome sequencing of Penicillium nordicum.</title>
        <authorList>
            <person name="Nguyen H.D."/>
            <person name="Seifert K.A."/>
        </authorList>
    </citation>
    <scope>NUCLEOTIDE SEQUENCE [LARGE SCALE GENOMIC DNA]</scope>
    <source>
        <strain evidence="3 4">DAOMC 185683</strain>
    </source>
</reference>
<dbReference type="AlphaFoldDB" id="A0A0M8NRF7"/>
<dbReference type="InterPro" id="IPR002347">
    <property type="entry name" value="SDR_fam"/>
</dbReference>
<evidence type="ECO:0000313" key="4">
    <source>
        <dbReference type="Proteomes" id="UP000037696"/>
    </source>
</evidence>
<dbReference type="Gene3D" id="3.40.50.720">
    <property type="entry name" value="NAD(P)-binding Rossmann-like Domain"/>
    <property type="match status" value="1"/>
</dbReference>
<evidence type="ECO:0000256" key="1">
    <source>
        <dbReference type="ARBA" id="ARBA00022857"/>
    </source>
</evidence>
<dbReference type="Proteomes" id="UP000037696">
    <property type="component" value="Unassembled WGS sequence"/>
</dbReference>
<dbReference type="SUPFAM" id="SSF53474">
    <property type="entry name" value="alpha/beta-Hydrolases"/>
    <property type="match status" value="1"/>
</dbReference>
<organism evidence="3 4">
    <name type="scientific">Penicillium nordicum</name>
    <dbReference type="NCBI Taxonomy" id="229535"/>
    <lineage>
        <taxon>Eukaryota</taxon>
        <taxon>Fungi</taxon>
        <taxon>Dikarya</taxon>
        <taxon>Ascomycota</taxon>
        <taxon>Pezizomycotina</taxon>
        <taxon>Eurotiomycetes</taxon>
        <taxon>Eurotiomycetidae</taxon>
        <taxon>Eurotiales</taxon>
        <taxon>Aspergillaceae</taxon>
        <taxon>Penicillium</taxon>
    </lineage>
</organism>
<dbReference type="InterPro" id="IPR029058">
    <property type="entry name" value="AB_hydrolase_fold"/>
</dbReference>
<dbReference type="InterPro" id="IPR036291">
    <property type="entry name" value="NAD(P)-bd_dom_sf"/>
</dbReference>
<dbReference type="OrthoDB" id="2498029at2759"/>
<keyword evidence="1" id="KW-0521">NADP</keyword>
<dbReference type="PANTHER" id="PTHR47751">
    <property type="entry name" value="SUPERFAMILY HYDROLASE, PUTATIVE (AFU_ORTHOLOGUE AFUA_2G16580)-RELATED"/>
    <property type="match status" value="1"/>
</dbReference>
<dbReference type="Pfam" id="PF00106">
    <property type="entry name" value="adh_short"/>
    <property type="match status" value="1"/>
</dbReference>
<dbReference type="STRING" id="229535.A0A0M8NRF7"/>
<dbReference type="Gene3D" id="3.40.50.1820">
    <property type="entry name" value="alpha/beta hydrolase"/>
    <property type="match status" value="1"/>
</dbReference>
<protein>
    <recommendedName>
        <fullName evidence="5">Dienelactone hydrolase domain-containing protein</fullName>
    </recommendedName>
</protein>
<dbReference type="GO" id="GO:0017000">
    <property type="term" value="P:antibiotic biosynthetic process"/>
    <property type="evidence" value="ECO:0007669"/>
    <property type="project" value="UniProtKB-ARBA"/>
</dbReference>
<sequence>MKIVGNSIATFGMAMAHTMSALAQNMSYGADNFYHSDNVTIHRITFASQYQTIIAGNLFTPNNLDRSVSVPAVIVGHPMGAVKEQSANLYATKLAEQGFVTVSIDMPFWGRSQGRPRNAVSAELYADAFSAAVDYLGSQNLTNVDRERIGGLGICGSGSFLISAAKIDPRIKAIATSTMYDMGAVNRDGLRKAQSVAARKEIIAGAAQQRWIEVQGGRIEVTGGTPNVLTVNSTAVDREFYDYYRTYRGEVTPKGTTANLTTHPTLSTATKFMNFYPFNDIETISPRPMLFVSGDQAHSREFSEDAYARAGEPKELFWVPRAGHVDLYDRVELIPFAKFTHFFQTSLNQSEAHNWVRVLTLGCKQLALEPDLCADIRWPKKQYVKARVIKSSLRPDSQHLQLRYLSTFIKTIDTMQEYTHAGPVDCSKPINVENLKGKTAIVTGGANGLGEAYVRALVAAGVEVCIGDPDVEKGRKLEEELSGTKFIRCDVTKWSDQISLFRQAVLFSPTGRISHVIANAGIHREDEVFLYSGDDKEPEEPKLSVIDVNIRGTLYTAKLAAHYFIRQNGTEVSQKQEDCSLVLIGSGAAFLDCPRAPQYSASKWAARGIMHSLRRTAHFYGSRVNIISPWYVKTNILSEEVFNHVSNVGVEFAKAEDAGQSLLRILSDVNINGHSLFVSGRKWAHDGYLDLDLEDYSQNPLIQEIQEDQMKSAPVSLGLFV</sequence>
<comment type="caution">
    <text evidence="3">The sequence shown here is derived from an EMBL/GenBank/DDBJ whole genome shotgun (WGS) entry which is preliminary data.</text>
</comment>
<dbReference type="PROSITE" id="PS00061">
    <property type="entry name" value="ADH_SHORT"/>
    <property type="match status" value="1"/>
</dbReference>
<name>A0A0M8NRF7_9EURO</name>
<dbReference type="GO" id="GO:0072330">
    <property type="term" value="P:monocarboxylic acid biosynthetic process"/>
    <property type="evidence" value="ECO:0007669"/>
    <property type="project" value="UniProtKB-ARBA"/>
</dbReference>
<evidence type="ECO:0000313" key="3">
    <source>
        <dbReference type="EMBL" id="KOS37896.1"/>
    </source>
</evidence>
<dbReference type="SUPFAM" id="SSF51735">
    <property type="entry name" value="NAD(P)-binding Rossmann-fold domains"/>
    <property type="match status" value="1"/>
</dbReference>
<evidence type="ECO:0008006" key="5">
    <source>
        <dbReference type="Google" id="ProtNLM"/>
    </source>
</evidence>
<dbReference type="EMBL" id="LHQQ01000286">
    <property type="protein sequence ID" value="KOS37896.1"/>
    <property type="molecule type" value="Genomic_DNA"/>
</dbReference>
<dbReference type="InterPro" id="IPR051411">
    <property type="entry name" value="Polyketide_trans_af380"/>
</dbReference>
<evidence type="ECO:0000256" key="2">
    <source>
        <dbReference type="ARBA" id="ARBA00029464"/>
    </source>
</evidence>
<proteinExistence type="inferred from homology"/>
<gene>
    <name evidence="3" type="ORF">ACN38_g11304</name>
</gene>
<accession>A0A0M8NRF7</accession>